<keyword evidence="3" id="KW-1185">Reference proteome</keyword>
<dbReference type="AlphaFoldDB" id="A0A2I1CEA4"/>
<protein>
    <submittedName>
        <fullName evidence="2">Uncharacterized protein</fullName>
    </submittedName>
</protein>
<feature type="chain" id="PRO_5014119619" evidence="1">
    <location>
        <begin position="24"/>
        <end position="178"/>
    </location>
</feature>
<name>A0A2I1CEA4_ASPN1</name>
<evidence type="ECO:0000313" key="3">
    <source>
        <dbReference type="Proteomes" id="UP000234474"/>
    </source>
</evidence>
<gene>
    <name evidence="2" type="ORF">P174DRAFT_419846</name>
</gene>
<proteinExistence type="predicted"/>
<dbReference type="VEuPathDB" id="FungiDB:P174DRAFT_419846"/>
<dbReference type="OMA" id="APNWDRT"/>
<sequence length="178" mass="20170">MDFSLRHHHPLDILLLLYSLLYLFEPRFTTTPHILYNFLTSSFTSLLQSSTGPTAYHDPSAPHLVPVDDCLTYETGYRPNLPGQRTWWIFCPITGLFANSYSLLGAMIECVARGQATLAPNWDRTVAGGIWYDFDCGADVLDGQVLMDMAVSDMQRRIERYMYTSDGQVGYKPALGFR</sequence>
<dbReference type="RefSeq" id="XP_024684545.1">
    <property type="nucleotide sequence ID" value="XM_024824807.1"/>
</dbReference>
<dbReference type="OrthoDB" id="4410922at2759"/>
<comment type="caution">
    <text evidence="2">The sequence shown here is derived from an EMBL/GenBank/DDBJ whole genome shotgun (WGS) entry which is preliminary data.</text>
</comment>
<dbReference type="Proteomes" id="UP000234474">
    <property type="component" value="Unassembled WGS sequence"/>
</dbReference>
<dbReference type="GeneID" id="36532132"/>
<evidence type="ECO:0000256" key="1">
    <source>
        <dbReference type="SAM" id="SignalP"/>
    </source>
</evidence>
<reference evidence="3" key="1">
    <citation type="journal article" date="2018" name="Proc. Natl. Acad. Sci. U.S.A.">
        <title>Linking secondary metabolites to gene clusters through genome sequencing of six diverse Aspergillus species.</title>
        <authorList>
            <person name="Kaerboelling I."/>
            <person name="Vesth T.C."/>
            <person name="Frisvad J.C."/>
            <person name="Nybo J.L."/>
            <person name="Theobald S."/>
            <person name="Kuo A."/>
            <person name="Bowyer P."/>
            <person name="Matsuda Y."/>
            <person name="Mondo S."/>
            <person name="Lyhne E.K."/>
            <person name="Kogle M.E."/>
            <person name="Clum A."/>
            <person name="Lipzen A."/>
            <person name="Salamov A."/>
            <person name="Ngan C.Y."/>
            <person name="Daum C."/>
            <person name="Chiniquy J."/>
            <person name="Barry K."/>
            <person name="LaButti K."/>
            <person name="Haridas S."/>
            <person name="Simmons B.A."/>
            <person name="Magnuson J.K."/>
            <person name="Mortensen U.H."/>
            <person name="Larsen T.O."/>
            <person name="Grigoriev I.V."/>
            <person name="Baker S.E."/>
            <person name="Andersen M.R."/>
        </authorList>
    </citation>
    <scope>NUCLEOTIDE SEQUENCE [LARGE SCALE GENOMIC DNA]</scope>
    <source>
        <strain evidence="3">IBT 16806</strain>
    </source>
</reference>
<keyword evidence="1" id="KW-0732">Signal</keyword>
<feature type="signal peptide" evidence="1">
    <location>
        <begin position="1"/>
        <end position="23"/>
    </location>
</feature>
<dbReference type="EMBL" id="MSZS01000003">
    <property type="protein sequence ID" value="PKX95950.1"/>
    <property type="molecule type" value="Genomic_DNA"/>
</dbReference>
<organism evidence="2 3">
    <name type="scientific">Aspergillus novofumigatus (strain IBT 16806)</name>
    <dbReference type="NCBI Taxonomy" id="1392255"/>
    <lineage>
        <taxon>Eukaryota</taxon>
        <taxon>Fungi</taxon>
        <taxon>Dikarya</taxon>
        <taxon>Ascomycota</taxon>
        <taxon>Pezizomycotina</taxon>
        <taxon>Eurotiomycetes</taxon>
        <taxon>Eurotiomycetidae</taxon>
        <taxon>Eurotiales</taxon>
        <taxon>Aspergillaceae</taxon>
        <taxon>Aspergillus</taxon>
        <taxon>Aspergillus subgen. Fumigati</taxon>
    </lineage>
</organism>
<evidence type="ECO:0000313" key="2">
    <source>
        <dbReference type="EMBL" id="PKX95950.1"/>
    </source>
</evidence>
<accession>A0A2I1CEA4</accession>